<keyword evidence="10" id="KW-1185">Reference proteome</keyword>
<evidence type="ECO:0000256" key="2">
    <source>
        <dbReference type="ARBA" id="ARBA00022448"/>
    </source>
</evidence>
<keyword evidence="3" id="KW-1003">Cell membrane</keyword>
<keyword evidence="4 7" id="KW-0812">Transmembrane</keyword>
<comment type="caution">
    <text evidence="9">The sequence shown here is derived from an EMBL/GenBank/DDBJ whole genome shotgun (WGS) entry which is preliminary data.</text>
</comment>
<feature type="transmembrane region" description="Helical" evidence="7">
    <location>
        <begin position="129"/>
        <end position="151"/>
    </location>
</feature>
<keyword evidence="6 7" id="KW-0472">Membrane</keyword>
<protein>
    <submittedName>
        <fullName evidence="9">Sugar ABC transporter permease</fullName>
    </submittedName>
</protein>
<organism evidence="9 10">
    <name type="scientific">Motilibacter deserti</name>
    <dbReference type="NCBI Taxonomy" id="2714956"/>
    <lineage>
        <taxon>Bacteria</taxon>
        <taxon>Bacillati</taxon>
        <taxon>Actinomycetota</taxon>
        <taxon>Actinomycetes</taxon>
        <taxon>Motilibacterales</taxon>
        <taxon>Motilibacteraceae</taxon>
        <taxon>Motilibacter</taxon>
    </lineage>
</organism>
<accession>A0ABX0GXA1</accession>
<dbReference type="InterPro" id="IPR000515">
    <property type="entry name" value="MetI-like"/>
</dbReference>
<evidence type="ECO:0000259" key="8">
    <source>
        <dbReference type="PROSITE" id="PS50928"/>
    </source>
</evidence>
<feature type="transmembrane region" description="Helical" evidence="7">
    <location>
        <begin position="236"/>
        <end position="256"/>
    </location>
</feature>
<dbReference type="PROSITE" id="PS50928">
    <property type="entry name" value="ABC_TM1"/>
    <property type="match status" value="1"/>
</dbReference>
<dbReference type="InterPro" id="IPR051393">
    <property type="entry name" value="ABC_transporter_permease"/>
</dbReference>
<proteinExistence type="inferred from homology"/>
<evidence type="ECO:0000256" key="1">
    <source>
        <dbReference type="ARBA" id="ARBA00004651"/>
    </source>
</evidence>
<feature type="transmembrane region" description="Helical" evidence="7">
    <location>
        <begin position="188"/>
        <end position="209"/>
    </location>
</feature>
<dbReference type="PANTHER" id="PTHR30193">
    <property type="entry name" value="ABC TRANSPORTER PERMEASE PROTEIN"/>
    <property type="match status" value="1"/>
</dbReference>
<reference evidence="9 10" key="1">
    <citation type="submission" date="2020-03" db="EMBL/GenBank/DDBJ databases">
        <title>Two novel Motilibacter sp.</title>
        <authorList>
            <person name="Liu S."/>
        </authorList>
    </citation>
    <scope>NUCLEOTIDE SEQUENCE [LARGE SCALE GENOMIC DNA]</scope>
    <source>
        <strain evidence="9 10">E257</strain>
    </source>
</reference>
<dbReference type="SUPFAM" id="SSF161098">
    <property type="entry name" value="MetI-like"/>
    <property type="match status" value="1"/>
</dbReference>
<feature type="transmembrane region" description="Helical" evidence="7">
    <location>
        <begin position="42"/>
        <end position="68"/>
    </location>
</feature>
<feature type="domain" description="ABC transmembrane type-1" evidence="8">
    <location>
        <begin position="43"/>
        <end position="255"/>
    </location>
</feature>
<evidence type="ECO:0000313" key="9">
    <source>
        <dbReference type="EMBL" id="NHC15596.1"/>
    </source>
</evidence>
<dbReference type="Gene3D" id="1.10.3720.10">
    <property type="entry name" value="MetI-like"/>
    <property type="match status" value="1"/>
</dbReference>
<evidence type="ECO:0000313" key="10">
    <source>
        <dbReference type="Proteomes" id="UP000800981"/>
    </source>
</evidence>
<feature type="transmembrane region" description="Helical" evidence="7">
    <location>
        <begin position="80"/>
        <end position="101"/>
    </location>
</feature>
<dbReference type="CDD" id="cd06261">
    <property type="entry name" value="TM_PBP2"/>
    <property type="match status" value="1"/>
</dbReference>
<evidence type="ECO:0000256" key="3">
    <source>
        <dbReference type="ARBA" id="ARBA00022475"/>
    </source>
</evidence>
<dbReference type="Pfam" id="PF00528">
    <property type="entry name" value="BPD_transp_1"/>
    <property type="match status" value="1"/>
</dbReference>
<evidence type="ECO:0000256" key="5">
    <source>
        <dbReference type="ARBA" id="ARBA00022989"/>
    </source>
</evidence>
<sequence length="266" mass="28924">MLIPLLLTFVLGLQESSGFGAGRWIGLGNYRQMASDDVFWRSLVNTLVFAGITVPASLALGLGLALLLNRPVRGRAAFRSLFYLPYVISGVVIGLTGDWMFNENIGVVNKILRVLGGDGVSWQSSPVPAFASVVAVIVWTHVGFCMVIYLAGLQGVPRERYEAASVDGAQGWQVLRHVTLPALRPTTFFLVVMMVITTFQVFDVVYVLTGGGPGNATQMLTTYAYSTGFGSRRQGYAAAIGVVMYLLVLAFTVVWWRAHKHQEAEA</sequence>
<keyword evidence="2 7" id="KW-0813">Transport</keyword>
<gene>
    <name evidence="9" type="ORF">G9H71_17585</name>
</gene>
<evidence type="ECO:0000256" key="6">
    <source>
        <dbReference type="ARBA" id="ARBA00023136"/>
    </source>
</evidence>
<keyword evidence="5 7" id="KW-1133">Transmembrane helix</keyword>
<dbReference type="PANTHER" id="PTHR30193:SF37">
    <property type="entry name" value="INNER MEMBRANE ABC TRANSPORTER PERMEASE PROTEIN YCJO"/>
    <property type="match status" value="1"/>
</dbReference>
<dbReference type="InterPro" id="IPR035906">
    <property type="entry name" value="MetI-like_sf"/>
</dbReference>
<dbReference type="EMBL" id="JAANNP010000040">
    <property type="protein sequence ID" value="NHC15596.1"/>
    <property type="molecule type" value="Genomic_DNA"/>
</dbReference>
<evidence type="ECO:0000256" key="7">
    <source>
        <dbReference type="RuleBase" id="RU363032"/>
    </source>
</evidence>
<comment type="similarity">
    <text evidence="7">Belongs to the binding-protein-dependent transport system permease family.</text>
</comment>
<evidence type="ECO:0000256" key="4">
    <source>
        <dbReference type="ARBA" id="ARBA00022692"/>
    </source>
</evidence>
<name>A0ABX0GXA1_9ACTN</name>
<comment type="subcellular location">
    <subcellularLocation>
        <location evidence="1 7">Cell membrane</location>
        <topology evidence="1 7">Multi-pass membrane protein</topology>
    </subcellularLocation>
</comment>
<dbReference type="Proteomes" id="UP000800981">
    <property type="component" value="Unassembled WGS sequence"/>
</dbReference>